<dbReference type="GO" id="GO:0004636">
    <property type="term" value="F:phosphoribosyl-ATP diphosphatase activity"/>
    <property type="evidence" value="ECO:0007669"/>
    <property type="project" value="UniProtKB-EC"/>
</dbReference>
<evidence type="ECO:0000256" key="6">
    <source>
        <dbReference type="ARBA" id="ARBA00022801"/>
    </source>
</evidence>
<dbReference type="UniPathway" id="UPA00031">
    <property type="reaction ID" value="UER00007"/>
</dbReference>
<name>A0A645DUX1_9ZZZZ</name>
<organism evidence="9">
    <name type="scientific">bioreactor metagenome</name>
    <dbReference type="NCBI Taxonomy" id="1076179"/>
    <lineage>
        <taxon>unclassified sequences</taxon>
        <taxon>metagenomes</taxon>
        <taxon>ecological metagenomes</taxon>
    </lineage>
</organism>
<dbReference type="EC" id="3.6.1.31" evidence="3"/>
<dbReference type="CDD" id="cd11534">
    <property type="entry name" value="NTP-PPase_HisIE_like"/>
    <property type="match status" value="1"/>
</dbReference>
<keyword evidence="6 9" id="KW-0378">Hydrolase</keyword>
<dbReference type="EMBL" id="VSSQ01039126">
    <property type="protein sequence ID" value="MPM92142.1"/>
    <property type="molecule type" value="Genomic_DNA"/>
</dbReference>
<dbReference type="Pfam" id="PF01503">
    <property type="entry name" value="PRA-PH"/>
    <property type="match status" value="1"/>
</dbReference>
<protein>
    <recommendedName>
        <fullName evidence="3">phosphoribosyl-ATP diphosphatase</fullName>
        <ecNumber evidence="3">3.6.1.31</ecNumber>
    </recommendedName>
</protein>
<keyword evidence="4" id="KW-0028">Amino-acid biosynthesis</keyword>
<keyword evidence="7" id="KW-0067">ATP-binding</keyword>
<dbReference type="InterPro" id="IPR008179">
    <property type="entry name" value="HisE"/>
</dbReference>
<dbReference type="InterPro" id="IPR021130">
    <property type="entry name" value="PRib-ATP_PPHydrolase-like"/>
</dbReference>
<comment type="pathway">
    <text evidence="2">Amino-acid biosynthesis; L-histidine biosynthesis; L-histidine from 5-phospho-alpha-D-ribose 1-diphosphate: step 2/9.</text>
</comment>
<sequence>METALAIAAGDKNEVIYEAADLLYHLMVGLLSANVSLHEIIAELERRHAKAH</sequence>
<proteinExistence type="predicted"/>
<evidence type="ECO:0000313" key="9">
    <source>
        <dbReference type="EMBL" id="MPM92142.1"/>
    </source>
</evidence>
<dbReference type="SUPFAM" id="SSF101386">
    <property type="entry name" value="all-alpha NTP pyrophosphatases"/>
    <property type="match status" value="1"/>
</dbReference>
<evidence type="ECO:0000256" key="7">
    <source>
        <dbReference type="ARBA" id="ARBA00022840"/>
    </source>
</evidence>
<evidence type="ECO:0000256" key="8">
    <source>
        <dbReference type="ARBA" id="ARBA00023102"/>
    </source>
</evidence>
<dbReference type="Gene3D" id="1.10.287.1080">
    <property type="entry name" value="MazG-like"/>
    <property type="match status" value="1"/>
</dbReference>
<dbReference type="GO" id="GO:0000105">
    <property type="term" value="P:L-histidine biosynthetic process"/>
    <property type="evidence" value="ECO:0007669"/>
    <property type="project" value="UniProtKB-UniPathway"/>
</dbReference>
<dbReference type="GO" id="GO:0005524">
    <property type="term" value="F:ATP binding"/>
    <property type="evidence" value="ECO:0007669"/>
    <property type="project" value="UniProtKB-KW"/>
</dbReference>
<accession>A0A645DUX1</accession>
<evidence type="ECO:0000256" key="4">
    <source>
        <dbReference type="ARBA" id="ARBA00022605"/>
    </source>
</evidence>
<reference evidence="9" key="1">
    <citation type="submission" date="2019-08" db="EMBL/GenBank/DDBJ databases">
        <authorList>
            <person name="Kucharzyk K."/>
            <person name="Murdoch R.W."/>
            <person name="Higgins S."/>
            <person name="Loffler F."/>
        </authorList>
    </citation>
    <scope>NUCLEOTIDE SEQUENCE</scope>
</reference>
<evidence type="ECO:0000256" key="1">
    <source>
        <dbReference type="ARBA" id="ARBA00001460"/>
    </source>
</evidence>
<evidence type="ECO:0000256" key="5">
    <source>
        <dbReference type="ARBA" id="ARBA00022741"/>
    </source>
</evidence>
<dbReference type="AlphaFoldDB" id="A0A645DUX1"/>
<keyword evidence="8" id="KW-0368">Histidine biosynthesis</keyword>
<evidence type="ECO:0000256" key="2">
    <source>
        <dbReference type="ARBA" id="ARBA00005204"/>
    </source>
</evidence>
<comment type="catalytic activity">
    <reaction evidence="1">
        <text>1-(5-phospho-beta-D-ribosyl)-ATP + H2O = 1-(5-phospho-beta-D-ribosyl)-5'-AMP + diphosphate + H(+)</text>
        <dbReference type="Rhea" id="RHEA:22828"/>
        <dbReference type="ChEBI" id="CHEBI:15377"/>
        <dbReference type="ChEBI" id="CHEBI:15378"/>
        <dbReference type="ChEBI" id="CHEBI:33019"/>
        <dbReference type="ChEBI" id="CHEBI:59457"/>
        <dbReference type="ChEBI" id="CHEBI:73183"/>
        <dbReference type="EC" id="3.6.1.31"/>
    </reaction>
</comment>
<comment type="caution">
    <text evidence="9">The sequence shown here is derived from an EMBL/GenBank/DDBJ whole genome shotgun (WGS) entry which is preliminary data.</text>
</comment>
<evidence type="ECO:0000256" key="3">
    <source>
        <dbReference type="ARBA" id="ARBA00012414"/>
    </source>
</evidence>
<gene>
    <name evidence="9" type="primary">hisE_8</name>
    <name evidence="9" type="ORF">SDC9_139277</name>
</gene>
<dbReference type="NCBIfam" id="TIGR03188">
    <property type="entry name" value="histidine_hisI"/>
    <property type="match status" value="1"/>
</dbReference>
<keyword evidence="5" id="KW-0547">Nucleotide-binding</keyword>